<dbReference type="InterPro" id="IPR023214">
    <property type="entry name" value="HAD_sf"/>
</dbReference>
<gene>
    <name evidence="1" type="ORF">FC07_GL000432</name>
</gene>
<dbReference type="EMBL" id="AZDA01000090">
    <property type="protein sequence ID" value="KRK34678.1"/>
    <property type="molecule type" value="Genomic_DNA"/>
</dbReference>
<keyword evidence="1" id="KW-0378">Hydrolase</keyword>
<dbReference type="InterPro" id="IPR006379">
    <property type="entry name" value="HAD-SF_hydro_IIB"/>
</dbReference>
<dbReference type="SFLD" id="SFLDG01140">
    <property type="entry name" value="C2.B:_Phosphomannomutase_and_P"/>
    <property type="match status" value="1"/>
</dbReference>
<sequence>MQPKLIALDLDGTLLNGKEKISQRTKRVLAAAQRAGHHVVIATGRPDNISERYYDQLHLTTPMINFNGALIHRPHQHWAGERQLTIHRQTALALLQLRQAFPIRAVVAEGKQLLLPDRPVAHLPFFPSMRHPRALLAQETLRRDPISMTFFIQAKTLPALQQAIQTQFPEVAVQTWGAWSGDNTALEVIQQATNKASALDHILPQFGLTQRDVIAFGDDDNDAEMLTAAGLGIAMANAKPQIQALAGHTTRHANQADGVARFLARYLAL</sequence>
<dbReference type="OrthoDB" id="9781413at2"/>
<keyword evidence="2" id="KW-1185">Reference proteome</keyword>
<dbReference type="PROSITE" id="PS01228">
    <property type="entry name" value="COF_1"/>
    <property type="match status" value="1"/>
</dbReference>
<dbReference type="Proteomes" id="UP000051461">
    <property type="component" value="Unassembled WGS sequence"/>
</dbReference>
<dbReference type="PATRIC" id="fig|1423726.3.peg.448"/>
<dbReference type="NCBIfam" id="TIGR01484">
    <property type="entry name" value="HAD-SF-IIB"/>
    <property type="match status" value="1"/>
</dbReference>
<protein>
    <submittedName>
        <fullName evidence="1">HAD superfamily hydrolase</fullName>
    </submittedName>
</protein>
<dbReference type="SFLD" id="SFLDS00003">
    <property type="entry name" value="Haloacid_Dehalogenase"/>
    <property type="match status" value="1"/>
</dbReference>
<dbReference type="Gene3D" id="3.30.1240.10">
    <property type="match status" value="1"/>
</dbReference>
<dbReference type="Gene3D" id="3.40.50.1000">
    <property type="entry name" value="HAD superfamily/HAD-like"/>
    <property type="match status" value="1"/>
</dbReference>
<dbReference type="PANTHER" id="PTHR10000:SF23">
    <property type="entry name" value="5-AMINO-6-(5-PHOSPHO-D-RIBITYLAMINO)URACIL PHOSPHATASE YITU"/>
    <property type="match status" value="1"/>
</dbReference>
<dbReference type="CDD" id="cd07516">
    <property type="entry name" value="HAD_Pase"/>
    <property type="match status" value="1"/>
</dbReference>
<dbReference type="InterPro" id="IPR036412">
    <property type="entry name" value="HAD-like_sf"/>
</dbReference>
<comment type="caution">
    <text evidence="1">The sequence shown here is derived from an EMBL/GenBank/DDBJ whole genome shotgun (WGS) entry which is preliminary data.</text>
</comment>
<dbReference type="SUPFAM" id="SSF56784">
    <property type="entry name" value="HAD-like"/>
    <property type="match status" value="1"/>
</dbReference>
<dbReference type="GO" id="GO:0000287">
    <property type="term" value="F:magnesium ion binding"/>
    <property type="evidence" value="ECO:0007669"/>
    <property type="project" value="TreeGrafter"/>
</dbReference>
<dbReference type="RefSeq" id="WP_057904937.1">
    <property type="nucleotide sequence ID" value="NZ_AZDA01000090.1"/>
</dbReference>
<dbReference type="GO" id="GO:0005829">
    <property type="term" value="C:cytosol"/>
    <property type="evidence" value="ECO:0007669"/>
    <property type="project" value="TreeGrafter"/>
</dbReference>
<dbReference type="NCBIfam" id="TIGR00099">
    <property type="entry name" value="Cof-subfamily"/>
    <property type="match status" value="1"/>
</dbReference>
<dbReference type="AlphaFoldDB" id="A0A0R1GKQ8"/>
<dbReference type="STRING" id="1423726.FC07_GL000432"/>
<evidence type="ECO:0000313" key="2">
    <source>
        <dbReference type="Proteomes" id="UP000051461"/>
    </source>
</evidence>
<reference evidence="1 2" key="1">
    <citation type="journal article" date="2015" name="Genome Announc.">
        <title>Expanding the biotechnology potential of lactobacilli through comparative genomics of 213 strains and associated genera.</title>
        <authorList>
            <person name="Sun Z."/>
            <person name="Harris H.M."/>
            <person name="McCann A."/>
            <person name="Guo C."/>
            <person name="Argimon S."/>
            <person name="Zhang W."/>
            <person name="Yang X."/>
            <person name="Jeffery I.B."/>
            <person name="Cooney J.C."/>
            <person name="Kagawa T.F."/>
            <person name="Liu W."/>
            <person name="Song Y."/>
            <person name="Salvetti E."/>
            <person name="Wrobel A."/>
            <person name="Rasinkangas P."/>
            <person name="Parkhill J."/>
            <person name="Rea M.C."/>
            <person name="O'Sullivan O."/>
            <person name="Ritari J."/>
            <person name="Douillard F.P."/>
            <person name="Paul Ross R."/>
            <person name="Yang R."/>
            <person name="Briner A.E."/>
            <person name="Felis G.E."/>
            <person name="de Vos W.M."/>
            <person name="Barrangou R."/>
            <person name="Klaenhammer T.R."/>
            <person name="Caufield P.W."/>
            <person name="Cui Y."/>
            <person name="Zhang H."/>
            <person name="O'Toole P.W."/>
        </authorList>
    </citation>
    <scope>NUCLEOTIDE SEQUENCE [LARGE SCALE GENOMIC DNA]</scope>
    <source>
        <strain evidence="1 2">DSM 20003</strain>
    </source>
</reference>
<proteinExistence type="predicted"/>
<dbReference type="GO" id="GO:0016791">
    <property type="term" value="F:phosphatase activity"/>
    <property type="evidence" value="ECO:0007669"/>
    <property type="project" value="TreeGrafter"/>
</dbReference>
<evidence type="ECO:0000313" key="1">
    <source>
        <dbReference type="EMBL" id="KRK34678.1"/>
    </source>
</evidence>
<accession>A0A0R1GKQ8</accession>
<dbReference type="InterPro" id="IPR000150">
    <property type="entry name" value="Cof"/>
</dbReference>
<name>A0A0R1GKQ8_9LACO</name>
<dbReference type="PANTHER" id="PTHR10000">
    <property type="entry name" value="PHOSPHOSERINE PHOSPHATASE"/>
    <property type="match status" value="1"/>
</dbReference>
<dbReference type="Pfam" id="PF08282">
    <property type="entry name" value="Hydrolase_3"/>
    <property type="match status" value="1"/>
</dbReference>
<organism evidence="1 2">
    <name type="scientific">Loigolactobacillus bifermentans DSM 20003</name>
    <dbReference type="NCBI Taxonomy" id="1423726"/>
    <lineage>
        <taxon>Bacteria</taxon>
        <taxon>Bacillati</taxon>
        <taxon>Bacillota</taxon>
        <taxon>Bacilli</taxon>
        <taxon>Lactobacillales</taxon>
        <taxon>Lactobacillaceae</taxon>
        <taxon>Loigolactobacillus</taxon>
    </lineage>
</organism>